<comment type="caution">
    <text evidence="1">The sequence shown here is derived from an EMBL/GenBank/DDBJ whole genome shotgun (WGS) entry which is preliminary data.</text>
</comment>
<organism evidence="1 2">
    <name type="scientific">Nocardia aurea</name>
    <dbReference type="NCBI Taxonomy" id="2144174"/>
    <lineage>
        <taxon>Bacteria</taxon>
        <taxon>Bacillati</taxon>
        <taxon>Actinomycetota</taxon>
        <taxon>Actinomycetes</taxon>
        <taxon>Mycobacteriales</taxon>
        <taxon>Nocardiaceae</taxon>
        <taxon>Nocardia</taxon>
    </lineage>
</organism>
<evidence type="ECO:0000313" key="1">
    <source>
        <dbReference type="EMBL" id="MEV0710134.1"/>
    </source>
</evidence>
<accession>A0ABV3FXI1</accession>
<evidence type="ECO:0000313" key="2">
    <source>
        <dbReference type="Proteomes" id="UP001551695"/>
    </source>
</evidence>
<name>A0ABV3FXI1_9NOCA</name>
<reference evidence="1 2" key="1">
    <citation type="submission" date="2024-06" db="EMBL/GenBank/DDBJ databases">
        <title>The Natural Products Discovery Center: Release of the First 8490 Sequenced Strains for Exploring Actinobacteria Biosynthetic Diversity.</title>
        <authorList>
            <person name="Kalkreuter E."/>
            <person name="Kautsar S.A."/>
            <person name="Yang D."/>
            <person name="Bader C.D."/>
            <person name="Teijaro C.N."/>
            <person name="Fluegel L."/>
            <person name="Davis C.M."/>
            <person name="Simpson J.R."/>
            <person name="Lauterbach L."/>
            <person name="Steele A.D."/>
            <person name="Gui C."/>
            <person name="Meng S."/>
            <person name="Li G."/>
            <person name="Viehrig K."/>
            <person name="Ye F."/>
            <person name="Su P."/>
            <person name="Kiefer A.F."/>
            <person name="Nichols A."/>
            <person name="Cepeda A.J."/>
            <person name="Yan W."/>
            <person name="Fan B."/>
            <person name="Jiang Y."/>
            <person name="Adhikari A."/>
            <person name="Zheng C.-J."/>
            <person name="Schuster L."/>
            <person name="Cowan T.M."/>
            <person name="Smanski M.J."/>
            <person name="Chevrette M.G."/>
            <person name="De Carvalho L.P.S."/>
            <person name="Shen B."/>
        </authorList>
    </citation>
    <scope>NUCLEOTIDE SEQUENCE [LARGE SCALE GENOMIC DNA]</scope>
    <source>
        <strain evidence="1 2">NPDC050403</strain>
    </source>
</reference>
<evidence type="ECO:0008006" key="3">
    <source>
        <dbReference type="Google" id="ProtNLM"/>
    </source>
</evidence>
<gene>
    <name evidence="1" type="ORF">AB0I48_21435</name>
</gene>
<proteinExistence type="predicted"/>
<dbReference type="EMBL" id="JBFAKC010000009">
    <property type="protein sequence ID" value="MEV0710134.1"/>
    <property type="molecule type" value="Genomic_DNA"/>
</dbReference>
<protein>
    <recommendedName>
        <fullName evidence="3">FXSXX-COOH protein</fullName>
    </recommendedName>
</protein>
<dbReference type="Proteomes" id="UP001551695">
    <property type="component" value="Unassembled WGS sequence"/>
</dbReference>
<keyword evidence="2" id="KW-1185">Reference proteome</keyword>
<sequence>MSAFASLSLSPPMVLVVEVIPGKTRPVTAGATTDITAIPEPVVKVSAGDFTVSKPVDAELQSLRPREVLAQTLAEVVEAPPPHRFAVAVSQ</sequence>
<dbReference type="RefSeq" id="WP_357785892.1">
    <property type="nucleotide sequence ID" value="NZ_JBFAKC010000009.1"/>
</dbReference>